<evidence type="ECO:0000313" key="1">
    <source>
        <dbReference type="EMBL" id="SDK30910.1"/>
    </source>
</evidence>
<name>A0A1G9AW69_ACTMZ</name>
<organism evidence="1 2">
    <name type="scientific">Actinopolyspora mzabensis</name>
    <dbReference type="NCBI Taxonomy" id="995066"/>
    <lineage>
        <taxon>Bacteria</taxon>
        <taxon>Bacillati</taxon>
        <taxon>Actinomycetota</taxon>
        <taxon>Actinomycetes</taxon>
        <taxon>Actinopolysporales</taxon>
        <taxon>Actinopolysporaceae</taxon>
        <taxon>Actinopolyspora</taxon>
    </lineage>
</organism>
<sequence length="44" mass="5195">MRAGERIHTEIDIDGSAVERIRHACYGDDEQQEHRYPSREQNKP</sequence>
<keyword evidence="2" id="KW-1185">Reference proteome</keyword>
<dbReference type="EMBL" id="FNFM01000006">
    <property type="protein sequence ID" value="SDK30910.1"/>
    <property type="molecule type" value="Genomic_DNA"/>
</dbReference>
<protein>
    <submittedName>
        <fullName evidence="1">Uncharacterized protein</fullName>
    </submittedName>
</protein>
<gene>
    <name evidence="1" type="ORF">SAMN04487820_106254</name>
</gene>
<dbReference type="AlphaFoldDB" id="A0A1G9AW69"/>
<accession>A0A1G9AW69</accession>
<proteinExistence type="predicted"/>
<dbReference type="Proteomes" id="UP000199213">
    <property type="component" value="Unassembled WGS sequence"/>
</dbReference>
<reference evidence="2" key="1">
    <citation type="submission" date="2016-10" db="EMBL/GenBank/DDBJ databases">
        <authorList>
            <person name="Varghese N."/>
            <person name="Submissions S."/>
        </authorList>
    </citation>
    <scope>NUCLEOTIDE SEQUENCE [LARGE SCALE GENOMIC DNA]</scope>
    <source>
        <strain evidence="2">DSM 45460</strain>
    </source>
</reference>
<evidence type="ECO:0000313" key="2">
    <source>
        <dbReference type="Proteomes" id="UP000199213"/>
    </source>
</evidence>